<dbReference type="SUPFAM" id="SSF53383">
    <property type="entry name" value="PLP-dependent transferases"/>
    <property type="match status" value="1"/>
</dbReference>
<dbReference type="GO" id="GO:0005829">
    <property type="term" value="C:cytosol"/>
    <property type="evidence" value="ECO:0007669"/>
    <property type="project" value="TreeGrafter"/>
</dbReference>
<dbReference type="Gene3D" id="3.40.640.10">
    <property type="entry name" value="Type I PLP-dependent aspartate aminotransferase-like (Major domain)"/>
    <property type="match status" value="1"/>
</dbReference>
<dbReference type="Pfam" id="PF00266">
    <property type="entry name" value="Aminotran_5"/>
    <property type="match status" value="1"/>
</dbReference>
<dbReference type="EMBL" id="VDEP01000001">
    <property type="protein sequence ID" value="KAA1139086.1"/>
    <property type="molecule type" value="Genomic_DNA"/>
</dbReference>
<dbReference type="Gene3D" id="3.90.1150.10">
    <property type="entry name" value="Aspartate Aminotransferase, domain 1"/>
    <property type="match status" value="1"/>
</dbReference>
<comment type="cofactor">
    <cofactor evidence="1">
        <name>pyridoxal 5'-phosphate</name>
        <dbReference type="ChEBI" id="CHEBI:597326"/>
    </cofactor>
</comment>
<feature type="region of interest" description="Disordered" evidence="3">
    <location>
        <begin position="24"/>
        <end position="72"/>
    </location>
</feature>
<accession>A0A5B0SLN5</accession>
<evidence type="ECO:0000259" key="4">
    <source>
        <dbReference type="Pfam" id="PF00266"/>
    </source>
</evidence>
<name>A0A5B0SLN5_PUCGR</name>
<comment type="similarity">
    <text evidence="2">Belongs to the class-V pyridoxal-phosphate-dependent aminotransferase family. NifS/IscS subfamily.</text>
</comment>
<sequence>MATTSKLPSLIRLATTKQRNLLTRSITTNNQHVPTKQPTPSDHFFVPQSSSSSSSSSSSNQTNSQQAAVDTIPDLILRDPLISSRGSKQAQKQEKVGRPIYLDMQATTPLDPRVLDAMMPYMTNQYGNPHSKTHAYGWETEKAVETARAHVADLIGASPKDIIFTSGATETNNMAIKGVSRFYKVLFTLTLLLSPFLKNLTVRTISRNANGISSLPRPNTNASSILAGFFKTKALM</sequence>
<dbReference type="InterPro" id="IPR015421">
    <property type="entry name" value="PyrdxlP-dep_Trfase_major"/>
</dbReference>
<protein>
    <submittedName>
        <fullName evidence="5">Cysteine desulfurase</fullName>
    </submittedName>
</protein>
<feature type="domain" description="Aminotransferase class V" evidence="4">
    <location>
        <begin position="100"/>
        <end position="181"/>
    </location>
</feature>
<organism evidence="5 6">
    <name type="scientific">Puccinia graminis f. sp. tritici</name>
    <dbReference type="NCBI Taxonomy" id="56615"/>
    <lineage>
        <taxon>Eukaryota</taxon>
        <taxon>Fungi</taxon>
        <taxon>Dikarya</taxon>
        <taxon>Basidiomycota</taxon>
        <taxon>Pucciniomycotina</taxon>
        <taxon>Pucciniomycetes</taxon>
        <taxon>Pucciniales</taxon>
        <taxon>Pucciniaceae</taxon>
        <taxon>Puccinia</taxon>
    </lineage>
</organism>
<feature type="compositionally biased region" description="Low complexity" evidence="3">
    <location>
        <begin position="49"/>
        <end position="59"/>
    </location>
</feature>
<evidence type="ECO:0000313" key="5">
    <source>
        <dbReference type="EMBL" id="KAA1139086.1"/>
    </source>
</evidence>
<evidence type="ECO:0000256" key="1">
    <source>
        <dbReference type="ARBA" id="ARBA00001933"/>
    </source>
</evidence>
<evidence type="ECO:0000256" key="3">
    <source>
        <dbReference type="SAM" id="MobiDB-lite"/>
    </source>
</evidence>
<dbReference type="Proteomes" id="UP000325313">
    <property type="component" value="Unassembled WGS sequence"/>
</dbReference>
<comment type="caution">
    <text evidence="5">The sequence shown here is derived from an EMBL/GenBank/DDBJ whole genome shotgun (WGS) entry which is preliminary data.</text>
</comment>
<dbReference type="AlphaFoldDB" id="A0A5B0SLN5"/>
<dbReference type="PANTHER" id="PTHR11601">
    <property type="entry name" value="CYSTEINE DESULFURYLASE FAMILY MEMBER"/>
    <property type="match status" value="1"/>
</dbReference>
<dbReference type="InterPro" id="IPR000192">
    <property type="entry name" value="Aminotrans_V_dom"/>
</dbReference>
<dbReference type="InterPro" id="IPR015424">
    <property type="entry name" value="PyrdxlP-dep_Trfase"/>
</dbReference>
<dbReference type="GO" id="GO:0005739">
    <property type="term" value="C:mitochondrion"/>
    <property type="evidence" value="ECO:0007669"/>
    <property type="project" value="TreeGrafter"/>
</dbReference>
<feature type="compositionally biased region" description="Polar residues" evidence="3">
    <location>
        <begin position="24"/>
        <end position="40"/>
    </location>
</feature>
<dbReference type="PANTHER" id="PTHR11601:SF34">
    <property type="entry name" value="CYSTEINE DESULFURASE"/>
    <property type="match status" value="1"/>
</dbReference>
<evidence type="ECO:0000256" key="2">
    <source>
        <dbReference type="ARBA" id="ARBA00006490"/>
    </source>
</evidence>
<evidence type="ECO:0000313" key="6">
    <source>
        <dbReference type="Proteomes" id="UP000325313"/>
    </source>
</evidence>
<proteinExistence type="inferred from homology"/>
<dbReference type="GO" id="GO:0031071">
    <property type="term" value="F:cysteine desulfurase activity"/>
    <property type="evidence" value="ECO:0007669"/>
    <property type="project" value="TreeGrafter"/>
</dbReference>
<gene>
    <name evidence="5" type="primary">NFS1_5</name>
    <name evidence="5" type="ORF">PGTUg99_035736</name>
</gene>
<reference evidence="5 6" key="1">
    <citation type="submission" date="2019-05" db="EMBL/GenBank/DDBJ databases">
        <title>Emergence of the Ug99 lineage of the wheat stem rust pathogen through somatic hybridization.</title>
        <authorList>
            <person name="Li F."/>
            <person name="Upadhyaya N.M."/>
            <person name="Sperschneider J."/>
            <person name="Matny O."/>
            <person name="Nguyen-Phuc H."/>
            <person name="Mago R."/>
            <person name="Raley C."/>
            <person name="Miller M.E."/>
            <person name="Silverstein K.A.T."/>
            <person name="Henningsen E."/>
            <person name="Hirsch C.D."/>
            <person name="Visser B."/>
            <person name="Pretorius Z.A."/>
            <person name="Steffenson B.J."/>
            <person name="Schwessinger B."/>
            <person name="Dodds P.N."/>
            <person name="Figueroa M."/>
        </authorList>
    </citation>
    <scope>NUCLEOTIDE SEQUENCE [LARGE SCALE GENOMIC DNA]</scope>
    <source>
        <strain evidence="5 6">Ug99</strain>
    </source>
</reference>
<dbReference type="GO" id="GO:0016226">
    <property type="term" value="P:iron-sulfur cluster assembly"/>
    <property type="evidence" value="ECO:0007669"/>
    <property type="project" value="TreeGrafter"/>
</dbReference>
<dbReference type="GO" id="GO:0005634">
    <property type="term" value="C:nucleus"/>
    <property type="evidence" value="ECO:0007669"/>
    <property type="project" value="TreeGrafter"/>
</dbReference>
<dbReference type="InterPro" id="IPR015422">
    <property type="entry name" value="PyrdxlP-dep_Trfase_small"/>
</dbReference>